<dbReference type="PANTHER" id="PTHR37832:SF1">
    <property type="entry name" value="STRESS-RESPONSE A_B BARREL DOMAIN-CONTAINING PROTEIN"/>
    <property type="match status" value="1"/>
</dbReference>
<name>A0A6I1MUT5_9CLOT</name>
<dbReference type="Pfam" id="PF07876">
    <property type="entry name" value="Dabb"/>
    <property type="match status" value="1"/>
</dbReference>
<dbReference type="Proteomes" id="UP000430345">
    <property type="component" value="Unassembled WGS sequence"/>
</dbReference>
<dbReference type="AlphaFoldDB" id="A0A6I1MUT5"/>
<dbReference type="RefSeq" id="WP_152891206.1">
    <property type="nucleotide sequence ID" value="NZ_WHJC01000255.1"/>
</dbReference>
<evidence type="ECO:0000313" key="2">
    <source>
        <dbReference type="EMBL" id="MPQ44601.1"/>
    </source>
</evidence>
<evidence type="ECO:0000259" key="1">
    <source>
        <dbReference type="PROSITE" id="PS51502"/>
    </source>
</evidence>
<keyword evidence="3" id="KW-1185">Reference proteome</keyword>
<dbReference type="PANTHER" id="PTHR37832">
    <property type="entry name" value="BLL2683 PROTEIN"/>
    <property type="match status" value="1"/>
</dbReference>
<dbReference type="InterPro" id="IPR013097">
    <property type="entry name" value="Dabb"/>
</dbReference>
<gene>
    <name evidence="2" type="ORF">GBZ86_12690</name>
</gene>
<dbReference type="InterPro" id="IPR011008">
    <property type="entry name" value="Dimeric_a/b-barrel"/>
</dbReference>
<organism evidence="2 3">
    <name type="scientific">Clostridium tarantellae</name>
    <dbReference type="NCBI Taxonomy" id="39493"/>
    <lineage>
        <taxon>Bacteria</taxon>
        <taxon>Bacillati</taxon>
        <taxon>Bacillota</taxon>
        <taxon>Clostridia</taxon>
        <taxon>Eubacteriales</taxon>
        <taxon>Clostridiaceae</taxon>
        <taxon>Clostridium</taxon>
    </lineage>
</organism>
<dbReference type="OrthoDB" id="9808130at2"/>
<protein>
    <submittedName>
        <fullName evidence="2">Dabb family protein</fullName>
    </submittedName>
</protein>
<dbReference type="EMBL" id="WHJC01000255">
    <property type="protein sequence ID" value="MPQ44601.1"/>
    <property type="molecule type" value="Genomic_DNA"/>
</dbReference>
<accession>A0A6I1MUT5</accession>
<evidence type="ECO:0000313" key="3">
    <source>
        <dbReference type="Proteomes" id="UP000430345"/>
    </source>
</evidence>
<proteinExistence type="predicted"/>
<feature type="domain" description="Stress-response A/B barrel" evidence="1">
    <location>
        <begin position="2"/>
        <end position="98"/>
    </location>
</feature>
<reference evidence="2 3" key="1">
    <citation type="submission" date="2019-10" db="EMBL/GenBank/DDBJ databases">
        <title>The Genome Sequence of Clostridium tarantellae Isolated from Fish Brain.</title>
        <authorList>
            <person name="Bano L."/>
            <person name="Kiel M."/>
            <person name="Sales G."/>
            <person name="Doxey A.C."/>
            <person name="Mansfield M.J."/>
            <person name="Schiavone M."/>
            <person name="Rossetto O."/>
            <person name="Pirazzini M."/>
            <person name="Dobrindt U."/>
            <person name="Montecucco C."/>
        </authorList>
    </citation>
    <scope>NUCLEOTIDE SEQUENCE [LARGE SCALE GENOMIC DNA]</scope>
    <source>
        <strain evidence="2 3">DSM 3997</strain>
    </source>
</reference>
<dbReference type="SUPFAM" id="SSF54909">
    <property type="entry name" value="Dimeric alpha+beta barrel"/>
    <property type="match status" value="1"/>
</dbReference>
<dbReference type="PROSITE" id="PS51502">
    <property type="entry name" value="S_R_A_B_BARREL"/>
    <property type="match status" value="1"/>
</dbReference>
<dbReference type="Gene3D" id="3.30.70.100">
    <property type="match status" value="1"/>
</dbReference>
<comment type="caution">
    <text evidence="2">The sequence shown here is derived from an EMBL/GenBank/DDBJ whole genome shotgun (WGS) entry which is preliminary data.</text>
</comment>
<sequence>MIKHIVMWKLKDFAEGNEKAINAEKIKNSLEDLKSMIVEIKAIEVGINLNDSDKSYDVVLYSEFESMDTLKLYQKHPEHVKVGEFVRKVVEQRAVVDYKIEDII</sequence>
<dbReference type="SMART" id="SM00886">
    <property type="entry name" value="Dabb"/>
    <property type="match status" value="1"/>
</dbReference>